<dbReference type="NCBIfam" id="TIGR01686">
    <property type="entry name" value="FkbH"/>
    <property type="match status" value="1"/>
</dbReference>
<dbReference type="Gene3D" id="3.40.50.1000">
    <property type="entry name" value="HAD superfamily/HAD-like"/>
    <property type="match status" value="1"/>
</dbReference>
<dbReference type="RefSeq" id="WP_070986118.1">
    <property type="nucleotide sequence ID" value="NZ_MKJU01000027.1"/>
</dbReference>
<dbReference type="NCBIfam" id="TIGR01681">
    <property type="entry name" value="HAD-SF-IIIC"/>
    <property type="match status" value="1"/>
</dbReference>
<reference evidence="1 2" key="1">
    <citation type="submission" date="2016-09" db="EMBL/GenBank/DDBJ databases">
        <title>Pseudoalteromonas amylolytica sp. nov., isolated from the surface seawater.</title>
        <authorList>
            <person name="Wu Y.-H."/>
            <person name="Cheng H."/>
            <person name="Jin X.-B."/>
            <person name="Wang C.-S."/>
            <person name="Xu X.-W."/>
        </authorList>
    </citation>
    <scope>NUCLEOTIDE SEQUENCE [LARGE SCALE GENOMIC DNA]</scope>
    <source>
        <strain evidence="1 2">JW1</strain>
    </source>
</reference>
<dbReference type="OrthoDB" id="323926at2"/>
<keyword evidence="2" id="KW-1185">Reference proteome</keyword>
<gene>
    <name evidence="1" type="ORF">BET10_15395</name>
</gene>
<proteinExistence type="predicted"/>
<dbReference type="Proteomes" id="UP000179786">
    <property type="component" value="Unassembled WGS sequence"/>
</dbReference>
<evidence type="ECO:0000313" key="2">
    <source>
        <dbReference type="Proteomes" id="UP000179786"/>
    </source>
</evidence>
<name>A0A1S1MSP5_9GAMM</name>
<dbReference type="InterPro" id="IPR023214">
    <property type="entry name" value="HAD_sf"/>
</dbReference>
<comment type="caution">
    <text evidence="1">The sequence shown here is derived from an EMBL/GenBank/DDBJ whole genome shotgun (WGS) entry which is preliminary data.</text>
</comment>
<dbReference type="SUPFAM" id="SSF56784">
    <property type="entry name" value="HAD-like"/>
    <property type="match status" value="1"/>
</dbReference>
<dbReference type="EMBL" id="MKJU01000027">
    <property type="protein sequence ID" value="OHU90153.1"/>
    <property type="molecule type" value="Genomic_DNA"/>
</dbReference>
<organism evidence="1 2">
    <name type="scientific">Pseudoalteromonas amylolytica</name>
    <dbReference type="NCBI Taxonomy" id="1859457"/>
    <lineage>
        <taxon>Bacteria</taxon>
        <taxon>Pseudomonadati</taxon>
        <taxon>Pseudomonadota</taxon>
        <taxon>Gammaproteobacteria</taxon>
        <taxon>Alteromonadales</taxon>
        <taxon>Pseudoalteromonadaceae</taxon>
        <taxon>Pseudoalteromonas</taxon>
    </lineage>
</organism>
<evidence type="ECO:0000313" key="1">
    <source>
        <dbReference type="EMBL" id="OHU90153.1"/>
    </source>
</evidence>
<protein>
    <submittedName>
        <fullName evidence="1">Uncharacterized protein</fullName>
    </submittedName>
</protein>
<sequence length="629" mass="72200">MKTITNKLKLVIWDMDDTFWKGTISEGDVSCPPEHIALLKALVDNGIVNAICSNNDFEIVKAKLVSLGIWEYFVFPQINWQPKGPSIRKIIEDVQLRPDNTLFVDDRILNLEAAKFELPNLMVLDAQYIEVLKSYIEDNPKPDKQHTRLAHYKLLERKAEQRAQVESSSDFLKQSDIKIAFVSAEQHIDRIAELIERTNQLNFTKKRIEKPAVEALVIDKSVTCKAVWVKDKYGDYGICGFYALKQLSNGTSQLEHFVFSCRILNMGIEQHIYYMLGYPQLSTNSKQLDSLMGTAPDWIGEITPELSFWQQKLFQIGDKLWHFAPILRPALTAIQARFFAQPTQVNEHNILFQGGCTVNVLNAYMENVLPDILTDVSEWRASASMMRYQFGKSHDKAELESALAWTSDVQPTIDLSDQRQVLILDLAKDYRTAYYQYQNTDIYLPISPFHVDLTKKENWHVVKEWKQHLGSGPWWDKIYSPSGLKWLANNCTYIENSERLDLFERFLTETIHAVKARMPNTKIILIDHSDIAPKDNFEVWQELSREITKCKHIVATTAKTFNVAVLDIGELVTSDGDFIDGNPFHFSRQIAFNASHKLIKEIQLGLSKSKDYATETPTETAVIEPSVRN</sequence>
<dbReference type="AlphaFoldDB" id="A0A1S1MSP5"/>
<dbReference type="STRING" id="1859457.BET10_15395"/>
<accession>A0A1S1MSP5</accession>
<dbReference type="InterPro" id="IPR036412">
    <property type="entry name" value="HAD-like_sf"/>
</dbReference>
<dbReference type="InterPro" id="IPR010033">
    <property type="entry name" value="HAD_SF_ppase_IIIC"/>
</dbReference>
<dbReference type="InterPro" id="IPR010037">
    <property type="entry name" value="FkbH_domain"/>
</dbReference>